<gene>
    <name evidence="1" type="ORF">KIPB_015430</name>
</gene>
<dbReference type="EMBL" id="BDIP01008642">
    <property type="protein sequence ID" value="GIQ91942.1"/>
    <property type="molecule type" value="Genomic_DNA"/>
</dbReference>
<name>A0A9K3DBU4_9EUKA</name>
<dbReference type="Proteomes" id="UP000265618">
    <property type="component" value="Unassembled WGS sequence"/>
</dbReference>
<keyword evidence="2" id="KW-1185">Reference proteome</keyword>
<comment type="caution">
    <text evidence="1">The sequence shown here is derived from an EMBL/GenBank/DDBJ whole genome shotgun (WGS) entry which is preliminary data.</text>
</comment>
<reference evidence="1 2" key="1">
    <citation type="journal article" date="2018" name="PLoS ONE">
        <title>The draft genome of Kipferlia bialata reveals reductive genome evolution in fornicate parasites.</title>
        <authorList>
            <person name="Tanifuji G."/>
            <person name="Takabayashi S."/>
            <person name="Kume K."/>
            <person name="Takagi M."/>
            <person name="Nakayama T."/>
            <person name="Kamikawa R."/>
            <person name="Inagaki Y."/>
            <person name="Hashimoto T."/>
        </authorList>
    </citation>
    <scope>NUCLEOTIDE SEQUENCE [LARGE SCALE GENOMIC DNA]</scope>
    <source>
        <strain evidence="1">NY0173</strain>
    </source>
</reference>
<evidence type="ECO:0000313" key="1">
    <source>
        <dbReference type="EMBL" id="GIQ91942.1"/>
    </source>
</evidence>
<dbReference type="AlphaFoldDB" id="A0A9K3DBU4"/>
<proteinExistence type="predicted"/>
<evidence type="ECO:0000313" key="2">
    <source>
        <dbReference type="Proteomes" id="UP000265618"/>
    </source>
</evidence>
<sequence>MENVHLCRIGTVSVSVRDASPIAERGGEGEREEGVQVHCCALDRDVAVASVSTGDTHSLVIQVWGY</sequence>
<organism evidence="1 2">
    <name type="scientific">Kipferlia bialata</name>
    <dbReference type="NCBI Taxonomy" id="797122"/>
    <lineage>
        <taxon>Eukaryota</taxon>
        <taxon>Metamonada</taxon>
        <taxon>Carpediemonas-like organisms</taxon>
        <taxon>Kipferlia</taxon>
    </lineage>
</organism>
<accession>A0A9K3DBU4</accession>
<protein>
    <submittedName>
        <fullName evidence="1">Uncharacterized protein</fullName>
    </submittedName>
</protein>